<sequence length="422" mass="45784">MLLHGLLLALQAILASSAAITSPSSSNHLSTAAREKCQTTLQCPPGTIIVSNTNTHSDISNFTTLQAAINALPNDNSSQTILLLSGSYNEQVNITRSGPITLLGQQPDRAALTDPARNTVNLTFAGANSDSSGNIDNVWFSVMVVAPTLDASLTGSGTTGYPVPADTPFGNTNFRVYNIDFRNTYAPYSAGPAHAISFSRSNGGFYYCGFYSYQDTVHPPSLPPSPPLPSSNTNKEIQIYIGKLGSAYMYKSILAGQTDFLYGFGTLFIQSSQIILRSCGGGITAWKGTNTTVRNNYGVYIHDSTINAANSSIAEQIQGSCALGRPWNSLHRSIFANTYEDGSIEPSGYINWEDRWSKNETLMAEYRAYGPGFNLTGREESEVSVLLSSSEEERYRDPKRVFLFEDGREGNVAWIDWDVVSS</sequence>
<dbReference type="PaxDb" id="5061-CADANGAP00002702"/>
<dbReference type="VEuPathDB" id="FungiDB:An02g12505"/>
<keyword evidence="7 10" id="KW-0732">Signal</keyword>
<dbReference type="InterPro" id="IPR000070">
    <property type="entry name" value="Pectinesterase_cat"/>
</dbReference>
<evidence type="ECO:0000256" key="5">
    <source>
        <dbReference type="ARBA" id="ARBA00013229"/>
    </source>
</evidence>
<keyword evidence="6" id="KW-0964">Secreted</keyword>
<organism evidence="12 13">
    <name type="scientific">Aspergillus niger</name>
    <dbReference type="NCBI Taxonomy" id="5061"/>
    <lineage>
        <taxon>Eukaryota</taxon>
        <taxon>Fungi</taxon>
        <taxon>Dikarya</taxon>
        <taxon>Ascomycota</taxon>
        <taxon>Pezizomycotina</taxon>
        <taxon>Eurotiomycetes</taxon>
        <taxon>Eurotiomycetidae</taxon>
        <taxon>Eurotiales</taxon>
        <taxon>Aspergillaceae</taxon>
        <taxon>Aspergillus</taxon>
        <taxon>Aspergillus subgen. Circumdati</taxon>
    </lineage>
</organism>
<dbReference type="EMBL" id="BCMY01000019">
    <property type="protein sequence ID" value="GAQ45985.1"/>
    <property type="molecule type" value="Genomic_DNA"/>
</dbReference>
<comment type="function">
    <text evidence="1">Involved in maceration and soft-rotting of plant tissue.</text>
</comment>
<comment type="subcellular location">
    <subcellularLocation>
        <location evidence="2">Secreted</location>
    </subcellularLocation>
</comment>
<dbReference type="SUPFAM" id="SSF51126">
    <property type="entry name" value="Pectin lyase-like"/>
    <property type="match status" value="1"/>
</dbReference>
<gene>
    <name evidence="12" type="ORF">ABL_08646</name>
</gene>
<evidence type="ECO:0000256" key="7">
    <source>
        <dbReference type="ARBA" id="ARBA00022729"/>
    </source>
</evidence>
<feature type="chain" id="PRO_5011116878" description="pectinesterase" evidence="10">
    <location>
        <begin position="19"/>
        <end position="422"/>
    </location>
</feature>
<evidence type="ECO:0000256" key="10">
    <source>
        <dbReference type="SAM" id="SignalP"/>
    </source>
</evidence>
<dbReference type="GO" id="GO:0030599">
    <property type="term" value="F:pectinesterase activity"/>
    <property type="evidence" value="ECO:0007669"/>
    <property type="project" value="UniProtKB-EC"/>
</dbReference>
<dbReference type="Gene3D" id="2.160.20.10">
    <property type="entry name" value="Single-stranded right-handed beta-helix, Pectin lyase-like"/>
    <property type="match status" value="1"/>
</dbReference>
<evidence type="ECO:0000256" key="6">
    <source>
        <dbReference type="ARBA" id="ARBA00022525"/>
    </source>
</evidence>
<dbReference type="EC" id="3.1.1.11" evidence="5"/>
<dbReference type="VEuPathDB" id="FungiDB:M747DRAFT_255357"/>
<dbReference type="Pfam" id="PF01095">
    <property type="entry name" value="Pectinesterase"/>
    <property type="match status" value="1"/>
</dbReference>
<evidence type="ECO:0000313" key="12">
    <source>
        <dbReference type="EMBL" id="GAQ45985.1"/>
    </source>
</evidence>
<dbReference type="VEuPathDB" id="FungiDB:ATCC64974_52740"/>
<dbReference type="AlphaFoldDB" id="A0A100IRR5"/>
<feature type="signal peptide" evidence="10">
    <location>
        <begin position="1"/>
        <end position="18"/>
    </location>
</feature>
<evidence type="ECO:0000256" key="1">
    <source>
        <dbReference type="ARBA" id="ARBA00003252"/>
    </source>
</evidence>
<evidence type="ECO:0000256" key="2">
    <source>
        <dbReference type="ARBA" id="ARBA00004613"/>
    </source>
</evidence>
<accession>A0A100IRR5</accession>
<dbReference type="GO" id="GO:0045490">
    <property type="term" value="P:pectin catabolic process"/>
    <property type="evidence" value="ECO:0007669"/>
    <property type="project" value="UniProtKB-UniPathway"/>
</dbReference>
<comment type="pathway">
    <text evidence="3">Glycan metabolism; pectin degradation; 2-dehydro-3-deoxy-D-gluconate from pectin: step 1/5.</text>
</comment>
<dbReference type="GO" id="GO:0042545">
    <property type="term" value="P:cell wall modification"/>
    <property type="evidence" value="ECO:0007669"/>
    <property type="project" value="InterPro"/>
</dbReference>
<comment type="caution">
    <text evidence="12">The sequence shown here is derived from an EMBL/GenBank/DDBJ whole genome shotgun (WGS) entry which is preliminary data.</text>
</comment>
<dbReference type="OrthoDB" id="3934656at2759"/>
<evidence type="ECO:0000256" key="9">
    <source>
        <dbReference type="ARBA" id="ARBA00023085"/>
    </source>
</evidence>
<keyword evidence="9" id="KW-0063">Aspartyl esterase</keyword>
<dbReference type="PANTHER" id="PTHR31321:SF137">
    <property type="entry name" value="PECTIN METHYL ESTERASE (EUROFUNG)"/>
    <property type="match status" value="1"/>
</dbReference>
<evidence type="ECO:0000259" key="11">
    <source>
        <dbReference type="Pfam" id="PF01095"/>
    </source>
</evidence>
<dbReference type="VEuPathDB" id="FungiDB:ASPNIDRAFT2_1215756"/>
<dbReference type="OMA" id="TWAQANH"/>
<feature type="domain" description="Pectinesterase catalytic" evidence="11">
    <location>
        <begin position="251"/>
        <end position="380"/>
    </location>
</feature>
<dbReference type="PANTHER" id="PTHR31321">
    <property type="entry name" value="ACYL-COA THIOESTER HYDROLASE YBHC-RELATED"/>
    <property type="match status" value="1"/>
</dbReference>
<dbReference type="UniPathway" id="UPA00545">
    <property type="reaction ID" value="UER00823"/>
</dbReference>
<evidence type="ECO:0000313" key="13">
    <source>
        <dbReference type="Proteomes" id="UP000068243"/>
    </source>
</evidence>
<reference evidence="13" key="1">
    <citation type="journal article" date="2016" name="Genome Announc.">
        <title>Draft genome sequence of Aspergillus niger strain An76.</title>
        <authorList>
            <person name="Gong W."/>
            <person name="Cheng Z."/>
            <person name="Zhang H."/>
            <person name="Liu L."/>
            <person name="Gao P."/>
            <person name="Wang L."/>
        </authorList>
    </citation>
    <scope>NUCLEOTIDE SEQUENCE [LARGE SCALE GENOMIC DNA]</scope>
    <source>
        <strain evidence="13">An76</strain>
    </source>
</reference>
<dbReference type="InterPro" id="IPR012334">
    <property type="entry name" value="Pectin_lyas_fold"/>
</dbReference>
<keyword evidence="8" id="KW-0378">Hydrolase</keyword>
<evidence type="ECO:0000256" key="3">
    <source>
        <dbReference type="ARBA" id="ARBA00005184"/>
    </source>
</evidence>
<comment type="similarity">
    <text evidence="4">Belongs to the pectinesterase family.</text>
</comment>
<dbReference type="Proteomes" id="UP000068243">
    <property type="component" value="Unassembled WGS sequence"/>
</dbReference>
<dbReference type="InterPro" id="IPR011050">
    <property type="entry name" value="Pectin_lyase_fold/virulence"/>
</dbReference>
<evidence type="ECO:0000256" key="8">
    <source>
        <dbReference type="ARBA" id="ARBA00022801"/>
    </source>
</evidence>
<proteinExistence type="inferred from homology"/>
<evidence type="ECO:0000256" key="4">
    <source>
        <dbReference type="ARBA" id="ARBA00008891"/>
    </source>
</evidence>
<name>A0A100IRR5_ASPNG</name>
<dbReference type="GO" id="GO:0005576">
    <property type="term" value="C:extracellular region"/>
    <property type="evidence" value="ECO:0007669"/>
    <property type="project" value="UniProtKB-SubCell"/>
</dbReference>
<protein>
    <recommendedName>
        <fullName evidence="5">pectinesterase</fullName>
        <ecNumber evidence="5">3.1.1.11</ecNumber>
    </recommendedName>
</protein>